<sequence>MVLKREYNGTFHNINTSPLHRYVDEFVFRFNEGNCQIDTMDRMVSLFKGIGDNRISYKELTG</sequence>
<organism evidence="1 2">
    <name type="scientific">Bathymodiolus azoricus thioautotrophic gill symbiont</name>
    <dbReference type="NCBI Taxonomy" id="235205"/>
    <lineage>
        <taxon>Bacteria</taxon>
        <taxon>Pseudomonadati</taxon>
        <taxon>Pseudomonadota</taxon>
        <taxon>Gammaproteobacteria</taxon>
        <taxon>sulfur-oxidizing symbionts</taxon>
    </lineage>
</organism>
<proteinExistence type="predicted"/>
<evidence type="ECO:0000313" key="2">
    <source>
        <dbReference type="Proteomes" id="UP000198988"/>
    </source>
</evidence>
<accession>A0A1H6JUM8</accession>
<dbReference type="AlphaFoldDB" id="A0A1H6JUM8"/>
<reference evidence="2" key="1">
    <citation type="submission" date="2016-06" db="EMBL/GenBank/DDBJ databases">
        <authorList>
            <person name="Petersen J."/>
            <person name="Sayavedra L."/>
        </authorList>
    </citation>
    <scope>NUCLEOTIDE SEQUENCE [LARGE SCALE GENOMIC DNA]</scope>
    <source>
        <strain evidence="2">BazSymA</strain>
    </source>
</reference>
<evidence type="ECO:0000313" key="1">
    <source>
        <dbReference type="EMBL" id="SEH66259.1"/>
    </source>
</evidence>
<dbReference type="Proteomes" id="UP000198988">
    <property type="component" value="Unassembled WGS sequence"/>
</dbReference>
<name>A0A1H6JUM8_9GAMM</name>
<gene>
    <name evidence="1" type="ORF">BAZSYMA_ACONTIG09938_3</name>
</gene>
<protein>
    <submittedName>
        <fullName evidence="1">[weak similarity to] ISSpo8, transposase,partial</fullName>
    </submittedName>
</protein>
<dbReference type="EMBL" id="CDSC02000081">
    <property type="protein sequence ID" value="SEH66259.1"/>
    <property type="molecule type" value="Genomic_DNA"/>
</dbReference>